<feature type="compositionally biased region" description="Basic residues" evidence="1">
    <location>
        <begin position="55"/>
        <end position="64"/>
    </location>
</feature>
<evidence type="ECO:0000313" key="2">
    <source>
        <dbReference type="EMBL" id="CAH2084904.1"/>
    </source>
</evidence>
<dbReference type="EMBL" id="CAKOGL010000003">
    <property type="protein sequence ID" value="CAH2084904.1"/>
    <property type="molecule type" value="Genomic_DNA"/>
</dbReference>
<proteinExistence type="predicted"/>
<gene>
    <name evidence="2" type="ORF">EEDITHA_LOCUS1434</name>
</gene>
<evidence type="ECO:0008006" key="4">
    <source>
        <dbReference type="Google" id="ProtNLM"/>
    </source>
</evidence>
<comment type="caution">
    <text evidence="2">The sequence shown here is derived from an EMBL/GenBank/DDBJ whole genome shotgun (WGS) entry which is preliminary data.</text>
</comment>
<keyword evidence="3" id="KW-1185">Reference proteome</keyword>
<feature type="compositionally biased region" description="Polar residues" evidence="1">
    <location>
        <begin position="68"/>
        <end position="79"/>
    </location>
</feature>
<feature type="region of interest" description="Disordered" evidence="1">
    <location>
        <begin position="47"/>
        <end position="79"/>
    </location>
</feature>
<evidence type="ECO:0000256" key="1">
    <source>
        <dbReference type="SAM" id="MobiDB-lite"/>
    </source>
</evidence>
<sequence length="79" mass="9186">MHKSRDLTIAELEQIYKRRMSGNTLQAIAIDQEISWQDVNRIVKKIKTTGYAHNQPRRNRKEKKNKTSDGSISSKRSTT</sequence>
<protein>
    <recommendedName>
        <fullName evidence="4">Transposase</fullName>
    </recommendedName>
</protein>
<accession>A0AAU9TBE5</accession>
<dbReference type="Proteomes" id="UP001153954">
    <property type="component" value="Unassembled WGS sequence"/>
</dbReference>
<evidence type="ECO:0000313" key="3">
    <source>
        <dbReference type="Proteomes" id="UP001153954"/>
    </source>
</evidence>
<dbReference type="AlphaFoldDB" id="A0AAU9TBE5"/>
<reference evidence="2" key="1">
    <citation type="submission" date="2022-03" db="EMBL/GenBank/DDBJ databases">
        <authorList>
            <person name="Tunstrom K."/>
        </authorList>
    </citation>
    <scope>NUCLEOTIDE SEQUENCE</scope>
</reference>
<organism evidence="2 3">
    <name type="scientific">Euphydryas editha</name>
    <name type="common">Edith's checkerspot</name>
    <dbReference type="NCBI Taxonomy" id="104508"/>
    <lineage>
        <taxon>Eukaryota</taxon>
        <taxon>Metazoa</taxon>
        <taxon>Ecdysozoa</taxon>
        <taxon>Arthropoda</taxon>
        <taxon>Hexapoda</taxon>
        <taxon>Insecta</taxon>
        <taxon>Pterygota</taxon>
        <taxon>Neoptera</taxon>
        <taxon>Endopterygota</taxon>
        <taxon>Lepidoptera</taxon>
        <taxon>Glossata</taxon>
        <taxon>Ditrysia</taxon>
        <taxon>Papilionoidea</taxon>
        <taxon>Nymphalidae</taxon>
        <taxon>Nymphalinae</taxon>
        <taxon>Euphydryas</taxon>
    </lineage>
</organism>
<name>A0AAU9TBE5_EUPED</name>